<dbReference type="Proteomes" id="UP000252355">
    <property type="component" value="Unassembled WGS sequence"/>
</dbReference>
<organism evidence="1 2">
    <name type="scientific">Candidatus Ozemobacter sibiricus</name>
    <dbReference type="NCBI Taxonomy" id="2268124"/>
    <lineage>
        <taxon>Bacteria</taxon>
        <taxon>Candidatus Ozemobacteria</taxon>
        <taxon>Candidatus Ozemobacterales</taxon>
        <taxon>Candidatus Ozemobacteraceae</taxon>
        <taxon>Candidatus Ozemobacter</taxon>
    </lineage>
</organism>
<sequence length="353" mass="36662">MNRPLIVLLLLVLPLAIVGCGGGGIGGSPDRGFDPTAYAFKAFTPANTPSLTNGDVRAVLQYENGTIRRLYIGTANGLFSADATQATYAFTRLEAAGFPTTAAAQAINALLQTRAGAIWIGTDAGLFSLDPVTGTVTAVTRLTGEKVTAFAEPKAGTFWVGLASDTASTTAIARTTNGTDFEFYGKEQGMTASMVVMIHATEDPFLVVACGLGTPGKAGLFKFNAAQNTFSVLDAPFLNGATLFKKQGDVYYAGGPGTGLRSQATRDAEWKVVIADITPRWLDIVPYGAGLRAWLAADDGLRLTFDLASFKLFTKANGLASTACAVVTQGAFGTFVGHGGPDGGFSRADLVGE</sequence>
<reference evidence="1 2" key="1">
    <citation type="submission" date="2018-05" db="EMBL/GenBank/DDBJ databases">
        <title>A metagenomic window into the 2 km-deep terrestrial subsurface aquifer revealed taxonomically and functionally diverse microbial community comprising novel uncultured bacterial lineages.</title>
        <authorList>
            <person name="Kadnikov V.V."/>
            <person name="Mardanov A.V."/>
            <person name="Beletsky A.V."/>
            <person name="Banks D."/>
            <person name="Pimenov N.V."/>
            <person name="Frank Y.A."/>
            <person name="Karnachuk O.V."/>
            <person name="Ravin N.V."/>
        </authorList>
    </citation>
    <scope>NUCLEOTIDE SEQUENCE [LARGE SCALE GENOMIC DNA]</scope>
    <source>
        <strain evidence="1">BY5</strain>
    </source>
</reference>
<evidence type="ECO:0000313" key="1">
    <source>
        <dbReference type="EMBL" id="RCK79264.1"/>
    </source>
</evidence>
<dbReference type="AlphaFoldDB" id="A0A367ZMA6"/>
<proteinExistence type="predicted"/>
<gene>
    <name evidence="1" type="ORF">OZSIB_0135</name>
</gene>
<dbReference type="InterPro" id="IPR015943">
    <property type="entry name" value="WD40/YVTN_repeat-like_dom_sf"/>
</dbReference>
<evidence type="ECO:0000313" key="2">
    <source>
        <dbReference type="Proteomes" id="UP000252355"/>
    </source>
</evidence>
<dbReference type="Gene3D" id="2.130.10.10">
    <property type="entry name" value="YVTN repeat-like/Quinoprotein amine dehydrogenase"/>
    <property type="match status" value="1"/>
</dbReference>
<dbReference type="EMBL" id="QOQW01000014">
    <property type="protein sequence ID" value="RCK79264.1"/>
    <property type="molecule type" value="Genomic_DNA"/>
</dbReference>
<name>A0A367ZMA6_9BACT</name>
<accession>A0A367ZMA6</accession>
<protein>
    <submittedName>
        <fullName evidence="1">Uncharacterized protein</fullName>
    </submittedName>
</protein>
<comment type="caution">
    <text evidence="1">The sequence shown here is derived from an EMBL/GenBank/DDBJ whole genome shotgun (WGS) entry which is preliminary data.</text>
</comment>
<dbReference type="PROSITE" id="PS51257">
    <property type="entry name" value="PROKAR_LIPOPROTEIN"/>
    <property type="match status" value="1"/>
</dbReference>